<keyword evidence="2" id="KW-1185">Reference proteome</keyword>
<accession>A0ABY8B409</accession>
<evidence type="ECO:0000313" key="2">
    <source>
        <dbReference type="Proteomes" id="UP001219957"/>
    </source>
</evidence>
<dbReference type="Proteomes" id="UP001219957">
    <property type="component" value="Chromosome"/>
</dbReference>
<evidence type="ECO:0000313" key="1">
    <source>
        <dbReference type="EMBL" id="WED55274.1"/>
    </source>
</evidence>
<gene>
    <name evidence="1" type="ORF">OE059_14860</name>
</gene>
<protein>
    <submittedName>
        <fullName evidence="1">DUF4230 domain-containing protein</fullName>
    </submittedName>
</protein>
<organism evidence="1 2">
    <name type="scientific">Exiguobacterium profundum</name>
    <dbReference type="NCBI Taxonomy" id="307643"/>
    <lineage>
        <taxon>Bacteria</taxon>
        <taxon>Bacillati</taxon>
        <taxon>Bacillota</taxon>
        <taxon>Bacilli</taxon>
        <taxon>Bacillales</taxon>
        <taxon>Bacillales Family XII. Incertae Sedis</taxon>
        <taxon>Exiguobacterium</taxon>
    </lineage>
</organism>
<dbReference type="EMBL" id="CP109617">
    <property type="protein sequence ID" value="WED55274.1"/>
    <property type="molecule type" value="Genomic_DNA"/>
</dbReference>
<dbReference type="RefSeq" id="WP_275060196.1">
    <property type="nucleotide sequence ID" value="NZ_CP109617.1"/>
</dbReference>
<proteinExistence type="predicted"/>
<reference evidence="1 2" key="1">
    <citation type="submission" date="2022-10" db="EMBL/GenBank/DDBJ databases">
        <title>Complete genome sequence of Exiguobacterium profundum TSS-3 isolated from an extremely saline-alkaline spring located in Ixtapa, Chiapas-Mexico.</title>
        <authorList>
            <person name="Rincon-Rosales R."/>
            <person name="Rogel M.A."/>
            <person name="Rincon-Molina C.I."/>
            <person name="Guerrero G."/>
            <person name="Manzano-Gomez L.A."/>
            <person name="Lopez-Lopez A."/>
            <person name="Rincon Molina F.A."/>
            <person name="Martinez-Romero E."/>
        </authorList>
    </citation>
    <scope>NUCLEOTIDE SEQUENCE [LARGE SCALE GENOMIC DNA]</scope>
    <source>
        <strain evidence="1 2">TSS-3</strain>
    </source>
</reference>
<sequence>MKRMIGRVSFVLLMLILIGIIAIVVIKPSVFSTNQQADVSLVKDRLVELTELTTLKYEYSNVIVSRNSTKVPLVEIKIAEAIKLIEYSGYLKAGTDLSNMEVSYNDTTEQLNVTVPHSTILDNVANTDDAKVTDVKGTLFSDYPSQLIFDEINKEKAKMEKTKIEQGLLTEADERIEAFLTEFLKNSGYETVAIEFK</sequence>
<dbReference type="Pfam" id="PF14014">
    <property type="entry name" value="DUF4230"/>
    <property type="match status" value="1"/>
</dbReference>
<dbReference type="InterPro" id="IPR025324">
    <property type="entry name" value="DUF4230"/>
</dbReference>
<name>A0ABY8B409_9BACL</name>